<keyword evidence="2 5" id="KW-0812">Transmembrane</keyword>
<dbReference type="EMBL" id="JAHKNI010000011">
    <property type="protein sequence ID" value="MBU3065582.1"/>
    <property type="molecule type" value="Genomic_DNA"/>
</dbReference>
<evidence type="ECO:0000313" key="7">
    <source>
        <dbReference type="EMBL" id="MBU3065582.1"/>
    </source>
</evidence>
<evidence type="ECO:0000256" key="1">
    <source>
        <dbReference type="ARBA" id="ARBA00004141"/>
    </source>
</evidence>
<name>A0ABS6AWZ5_9NOCA</name>
<dbReference type="InterPro" id="IPR032808">
    <property type="entry name" value="DoxX"/>
</dbReference>
<dbReference type="EMBL" id="JAHKNI010000004">
    <property type="protein sequence ID" value="MBU3062584.1"/>
    <property type="molecule type" value="Genomic_DNA"/>
</dbReference>
<keyword evidence="8" id="KW-1185">Reference proteome</keyword>
<evidence type="ECO:0000256" key="2">
    <source>
        <dbReference type="ARBA" id="ARBA00022692"/>
    </source>
</evidence>
<comment type="subcellular location">
    <subcellularLocation>
        <location evidence="1">Membrane</location>
        <topology evidence="1">Multi-pass membrane protein</topology>
    </subcellularLocation>
</comment>
<dbReference type="Proteomes" id="UP000733379">
    <property type="component" value="Unassembled WGS sequence"/>
</dbReference>
<dbReference type="PIRSF" id="PIRSF030066">
    <property type="entry name" value="UCP030066"/>
    <property type="match status" value="1"/>
</dbReference>
<keyword evidence="3 5" id="KW-1133">Transmembrane helix</keyword>
<dbReference type="RefSeq" id="WP_215917501.1">
    <property type="nucleotide sequence ID" value="NZ_JAHKNI010000004.1"/>
</dbReference>
<dbReference type="InterPro" id="IPR016944">
    <property type="entry name" value="UCP030066"/>
</dbReference>
<protein>
    <submittedName>
        <fullName evidence="6">DoxX family protein</fullName>
    </submittedName>
</protein>
<sequence length="145" mass="15723">MTTLTERAAGLPRTSASGRVRTIAYWACTVSLAFMMISGAYGEYTHQYGTLETHTILGYPTYFISLIATWKVLGSAAILVPGFARLKEWAYAGMFFNMSGAFISHLVEHDYGSAGMHLTVTAGICALVVASWALRPADRSFVRAG</sequence>
<reference evidence="6 8" key="1">
    <citation type="submission" date="2021-06" db="EMBL/GenBank/DDBJ databases">
        <title>Actinomycetes sequencing.</title>
        <authorList>
            <person name="Shan Q."/>
        </authorList>
    </citation>
    <scope>NUCLEOTIDE SEQUENCE [LARGE SCALE GENOMIC DNA]</scope>
    <source>
        <strain evidence="6 8">NEAU-G5</strain>
    </source>
</reference>
<feature type="transmembrane region" description="Helical" evidence="5">
    <location>
        <begin position="62"/>
        <end position="82"/>
    </location>
</feature>
<evidence type="ECO:0000256" key="5">
    <source>
        <dbReference type="SAM" id="Phobius"/>
    </source>
</evidence>
<accession>A0ABS6AWZ5</accession>
<evidence type="ECO:0000256" key="4">
    <source>
        <dbReference type="ARBA" id="ARBA00023136"/>
    </source>
</evidence>
<keyword evidence="4 5" id="KW-0472">Membrane</keyword>
<feature type="transmembrane region" description="Helical" evidence="5">
    <location>
        <begin position="113"/>
        <end position="134"/>
    </location>
</feature>
<evidence type="ECO:0000313" key="8">
    <source>
        <dbReference type="Proteomes" id="UP000733379"/>
    </source>
</evidence>
<gene>
    <name evidence="6" type="ORF">KO481_13755</name>
    <name evidence="7" type="ORF">KO481_29155</name>
</gene>
<comment type="caution">
    <text evidence="6">The sequence shown here is derived from an EMBL/GenBank/DDBJ whole genome shotgun (WGS) entry which is preliminary data.</text>
</comment>
<dbReference type="Pfam" id="PF13564">
    <property type="entry name" value="DoxX_2"/>
    <property type="match status" value="1"/>
</dbReference>
<evidence type="ECO:0000256" key="3">
    <source>
        <dbReference type="ARBA" id="ARBA00022989"/>
    </source>
</evidence>
<feature type="transmembrane region" description="Helical" evidence="5">
    <location>
        <begin position="89"/>
        <end position="107"/>
    </location>
</feature>
<feature type="transmembrane region" description="Helical" evidence="5">
    <location>
        <begin position="23"/>
        <end position="42"/>
    </location>
</feature>
<evidence type="ECO:0000313" key="6">
    <source>
        <dbReference type="EMBL" id="MBU3062584.1"/>
    </source>
</evidence>
<proteinExistence type="predicted"/>
<organism evidence="6 8">
    <name type="scientific">Nocardia albiluteola</name>
    <dbReference type="NCBI Taxonomy" id="2842303"/>
    <lineage>
        <taxon>Bacteria</taxon>
        <taxon>Bacillati</taxon>
        <taxon>Actinomycetota</taxon>
        <taxon>Actinomycetes</taxon>
        <taxon>Mycobacteriales</taxon>
        <taxon>Nocardiaceae</taxon>
        <taxon>Nocardia</taxon>
    </lineage>
</organism>